<dbReference type="AlphaFoldDB" id="A0AAD6IT69"/>
<feature type="compositionally biased region" description="Polar residues" evidence="1">
    <location>
        <begin position="78"/>
        <end position="93"/>
    </location>
</feature>
<gene>
    <name evidence="2" type="ORF">Dda_8061</name>
</gene>
<keyword evidence="3" id="KW-1185">Reference proteome</keyword>
<sequence>MRTTVCHYHTTTHSSAFRYAPGRRITYNIATMGFFDKVKSSSVRQDTRGVNPLPPQLQQFDASAYIASNPALKQQFAQPSSYPFTSNGGIPTPNSTPPPAHSVARPVIDTNVPSVIAHQNQQAQQQQQQQQQQGQAQGQGQGQYSMVYSNSVTSPGVQDVYVVPFAQQQQQQQQMQLQAQSQAAARRHSYVPGQPYQQMYASSFGMQAQQNMQYQPAMSTPPTLPQALPQLPQVPQQMPQAQQQQQQQQQQQHSREPSPAARRYSMQVDRLSPPAAFPSQLPVQRMNSLKQATKLYQLSDNPSEPANHFIPRNMDGRAPERDEVLTVLRPMNLTDYLTITGPDDMTRHIPAIDRSEAAVSEFQHPDPESLTGQSYPLMRKQAWTRPCEDTFSKLLTWNGRRVTPYPTQTLGQLICGEEDVASLSDDFWLKPVHTATCAWLQAIDSARYNGEHTKGHASRLVSTSTTSIDGIAENREDLDIAMLHFGKQFTLYPAAQQHAIAMAKKQSVFFVEFVSPGVLTESGGKMWEEGRAETVGQEMEERFTHSFYTATRQVATTAKSLRCRAGALCDYENLVLFYFKGQPESFTGPESTAEVLHLRYTDPHARYVMAELVYRSMADMSERLNLGDMSKVVEANGQMNVKNFNMMWGSASVVR</sequence>
<evidence type="ECO:0000313" key="3">
    <source>
        <dbReference type="Proteomes" id="UP001221413"/>
    </source>
</evidence>
<name>A0AAD6IT69_DREDA</name>
<comment type="caution">
    <text evidence="2">The sequence shown here is derived from an EMBL/GenBank/DDBJ whole genome shotgun (WGS) entry which is preliminary data.</text>
</comment>
<evidence type="ECO:0000313" key="2">
    <source>
        <dbReference type="EMBL" id="KAJ6257175.1"/>
    </source>
</evidence>
<organism evidence="2 3">
    <name type="scientific">Drechslerella dactyloides</name>
    <name type="common">Nematode-trapping fungus</name>
    <name type="synonym">Arthrobotrys dactyloides</name>
    <dbReference type="NCBI Taxonomy" id="74499"/>
    <lineage>
        <taxon>Eukaryota</taxon>
        <taxon>Fungi</taxon>
        <taxon>Dikarya</taxon>
        <taxon>Ascomycota</taxon>
        <taxon>Pezizomycotina</taxon>
        <taxon>Orbiliomycetes</taxon>
        <taxon>Orbiliales</taxon>
        <taxon>Orbiliaceae</taxon>
        <taxon>Drechslerella</taxon>
    </lineage>
</organism>
<reference evidence="2" key="1">
    <citation type="submission" date="2023-01" db="EMBL/GenBank/DDBJ databases">
        <title>The chitinases involved in constricting ring structure development in the nematode-trapping fungus Drechslerella dactyloides.</title>
        <authorList>
            <person name="Wang R."/>
            <person name="Zhang L."/>
            <person name="Tang P."/>
            <person name="Li S."/>
            <person name="Liang L."/>
        </authorList>
    </citation>
    <scope>NUCLEOTIDE SEQUENCE</scope>
    <source>
        <strain evidence="2">YMF1.00031</strain>
    </source>
</reference>
<dbReference type="EMBL" id="JAQGDS010000011">
    <property type="protein sequence ID" value="KAJ6257175.1"/>
    <property type="molecule type" value="Genomic_DNA"/>
</dbReference>
<evidence type="ECO:0000256" key="1">
    <source>
        <dbReference type="SAM" id="MobiDB-lite"/>
    </source>
</evidence>
<feature type="compositionally biased region" description="Low complexity" evidence="1">
    <location>
        <begin position="225"/>
        <end position="252"/>
    </location>
</feature>
<dbReference type="Proteomes" id="UP001221413">
    <property type="component" value="Unassembled WGS sequence"/>
</dbReference>
<feature type="region of interest" description="Disordered" evidence="1">
    <location>
        <begin position="213"/>
        <end position="266"/>
    </location>
</feature>
<feature type="region of interest" description="Disordered" evidence="1">
    <location>
        <begin position="78"/>
        <end position="105"/>
    </location>
</feature>
<proteinExistence type="predicted"/>
<protein>
    <submittedName>
        <fullName evidence="2">Uncharacterized protein</fullName>
    </submittedName>
</protein>
<accession>A0AAD6IT69</accession>
<feature type="compositionally biased region" description="Low complexity" evidence="1">
    <location>
        <begin position="121"/>
        <end position="138"/>
    </location>
</feature>
<feature type="region of interest" description="Disordered" evidence="1">
    <location>
        <begin position="117"/>
        <end position="142"/>
    </location>
</feature>